<dbReference type="EMBL" id="JANPWB010000008">
    <property type="protein sequence ID" value="KAJ1160415.1"/>
    <property type="molecule type" value="Genomic_DNA"/>
</dbReference>
<keyword evidence="2" id="KW-1185">Reference proteome</keyword>
<proteinExistence type="predicted"/>
<protein>
    <submittedName>
        <fullName evidence="1">Uncharacterized protein</fullName>
    </submittedName>
</protein>
<gene>
    <name evidence="1" type="ORF">NDU88_000917</name>
</gene>
<name>A0AAV7SAV8_PLEWA</name>
<comment type="caution">
    <text evidence="1">The sequence shown here is derived from an EMBL/GenBank/DDBJ whole genome shotgun (WGS) entry which is preliminary data.</text>
</comment>
<evidence type="ECO:0000313" key="2">
    <source>
        <dbReference type="Proteomes" id="UP001066276"/>
    </source>
</evidence>
<reference evidence="1" key="1">
    <citation type="journal article" date="2022" name="bioRxiv">
        <title>Sequencing and chromosome-scale assembly of the giantPleurodeles waltlgenome.</title>
        <authorList>
            <person name="Brown T."/>
            <person name="Elewa A."/>
            <person name="Iarovenko S."/>
            <person name="Subramanian E."/>
            <person name="Araus A.J."/>
            <person name="Petzold A."/>
            <person name="Susuki M."/>
            <person name="Suzuki K.-i.T."/>
            <person name="Hayashi T."/>
            <person name="Toyoda A."/>
            <person name="Oliveira C."/>
            <person name="Osipova E."/>
            <person name="Leigh N.D."/>
            <person name="Simon A."/>
            <person name="Yun M.H."/>
        </authorList>
    </citation>
    <scope>NUCLEOTIDE SEQUENCE</scope>
    <source>
        <strain evidence="1">20211129_DDA</strain>
        <tissue evidence="1">Liver</tissue>
    </source>
</reference>
<dbReference type="AlphaFoldDB" id="A0AAV7SAV8"/>
<sequence length="79" mass="8459">MEIGRAVKTVLRAVVHAVAPVPGVEEKELAGLGGQGRDFPCTEQEDAEDFQYPLAVAIDNLEETPMGKETSPLGHIISE</sequence>
<evidence type="ECO:0000313" key="1">
    <source>
        <dbReference type="EMBL" id="KAJ1160415.1"/>
    </source>
</evidence>
<organism evidence="1 2">
    <name type="scientific">Pleurodeles waltl</name>
    <name type="common">Iberian ribbed newt</name>
    <dbReference type="NCBI Taxonomy" id="8319"/>
    <lineage>
        <taxon>Eukaryota</taxon>
        <taxon>Metazoa</taxon>
        <taxon>Chordata</taxon>
        <taxon>Craniata</taxon>
        <taxon>Vertebrata</taxon>
        <taxon>Euteleostomi</taxon>
        <taxon>Amphibia</taxon>
        <taxon>Batrachia</taxon>
        <taxon>Caudata</taxon>
        <taxon>Salamandroidea</taxon>
        <taxon>Salamandridae</taxon>
        <taxon>Pleurodelinae</taxon>
        <taxon>Pleurodeles</taxon>
    </lineage>
</organism>
<dbReference type="Proteomes" id="UP001066276">
    <property type="component" value="Chromosome 4_2"/>
</dbReference>
<accession>A0AAV7SAV8</accession>